<dbReference type="RefSeq" id="WP_146405422.1">
    <property type="nucleotide sequence ID" value="NZ_SJPU01000001.1"/>
</dbReference>
<proteinExistence type="predicted"/>
<protein>
    <recommendedName>
        <fullName evidence="1">DUF1559 domain-containing protein</fullName>
    </recommendedName>
</protein>
<comment type="caution">
    <text evidence="2">The sequence shown here is derived from an EMBL/GenBank/DDBJ whole genome shotgun (WGS) entry which is preliminary data.</text>
</comment>
<evidence type="ECO:0000313" key="3">
    <source>
        <dbReference type="Proteomes" id="UP000319908"/>
    </source>
</evidence>
<dbReference type="PANTHER" id="PTHR30093">
    <property type="entry name" value="GENERAL SECRETION PATHWAY PROTEIN G"/>
    <property type="match status" value="1"/>
</dbReference>
<gene>
    <name evidence="2" type="ORF">Poly21_05110</name>
</gene>
<dbReference type="EMBL" id="SJPU01000001">
    <property type="protein sequence ID" value="TWU18349.1"/>
    <property type="molecule type" value="Genomic_DNA"/>
</dbReference>
<organism evidence="2 3">
    <name type="scientific">Allorhodopirellula heiligendammensis</name>
    <dbReference type="NCBI Taxonomy" id="2714739"/>
    <lineage>
        <taxon>Bacteria</taxon>
        <taxon>Pseudomonadati</taxon>
        <taxon>Planctomycetota</taxon>
        <taxon>Planctomycetia</taxon>
        <taxon>Pirellulales</taxon>
        <taxon>Pirellulaceae</taxon>
        <taxon>Allorhodopirellula</taxon>
    </lineage>
</organism>
<dbReference type="PANTHER" id="PTHR30093:SF2">
    <property type="entry name" value="TYPE II SECRETION SYSTEM PROTEIN H"/>
    <property type="match status" value="1"/>
</dbReference>
<sequence>MIRHTMLIALVLISQAPPNLHNVSADPPDSLTLSKSTVAVLEIDLTKIDCVELERWVKQSHFDGATDQEINAAFTDVKKQIDALRQSGTDRLFVSWRTSDILSGMPVVQAATENSETLRKVLSKVWESLFGVIASDMKVNSVWATFGRDIERIASGTIQTTERFASPLANRQLDHQFVISLPPESRDDLIALWPQTLPAGWLPIAISPQQLVQDIEMIDVQWSLPPQAALKIALQATSDEAVQRLIEQVNALTEARGPWKSALRVAADDRAVMIESQPPPAASIALIILDEVSGQVDHSRQETRTQTMINRMKQIGIGLHNYHSAYKHFPLPATTNASGDELLSWRVSTAPFTGEQRIYEEIDKHQTWDSEANQEFTHTIVAGFQSSVAEAGMTAIRLPAIKGSMWDGTHEKPHFREITDGTSNTIAVAIAPIDQAVPWTQPEVWQLDENDLIGSFFGDRDEVIVLAFDGAVHTLKKADMTNERLRGLLTIAGREVFDW</sequence>
<dbReference type="OrthoDB" id="285651at2"/>
<dbReference type="InterPro" id="IPR011453">
    <property type="entry name" value="DUF1559"/>
</dbReference>
<dbReference type="Pfam" id="PF07596">
    <property type="entry name" value="SBP_bac_10"/>
    <property type="match status" value="1"/>
</dbReference>
<keyword evidence="3" id="KW-1185">Reference proteome</keyword>
<evidence type="ECO:0000259" key="1">
    <source>
        <dbReference type="Pfam" id="PF07596"/>
    </source>
</evidence>
<dbReference type="Proteomes" id="UP000319908">
    <property type="component" value="Unassembled WGS sequence"/>
</dbReference>
<evidence type="ECO:0000313" key="2">
    <source>
        <dbReference type="EMBL" id="TWU18349.1"/>
    </source>
</evidence>
<name>A0A5C6C6D9_9BACT</name>
<reference evidence="2 3" key="1">
    <citation type="journal article" date="2020" name="Antonie Van Leeuwenhoek">
        <title>Rhodopirellula heiligendammensis sp. nov., Rhodopirellula pilleata sp. nov., and Rhodopirellula solitaria sp. nov. isolated from natural or artificial marine surfaces in Northern Germany and California, USA, and emended description of the genus Rhodopirellula.</title>
        <authorList>
            <person name="Kallscheuer N."/>
            <person name="Wiegand S."/>
            <person name="Jogler M."/>
            <person name="Boedeker C."/>
            <person name="Peeters S.H."/>
            <person name="Rast P."/>
            <person name="Heuer A."/>
            <person name="Jetten M.S.M."/>
            <person name="Rohde M."/>
            <person name="Jogler C."/>
        </authorList>
    </citation>
    <scope>NUCLEOTIDE SEQUENCE [LARGE SCALE GENOMIC DNA]</scope>
    <source>
        <strain evidence="2 3">Poly21</strain>
    </source>
</reference>
<accession>A0A5C6C6D9</accession>
<dbReference type="AlphaFoldDB" id="A0A5C6C6D9"/>
<feature type="domain" description="DUF1559" evidence="1">
    <location>
        <begin position="300"/>
        <end position="381"/>
    </location>
</feature>